<keyword evidence="2" id="KW-0238">DNA-binding</keyword>
<dbReference type="PANTHER" id="PTHR10015:SF206">
    <property type="entry name" value="HSF-TYPE DNA-BINDING DOMAIN-CONTAINING PROTEIN"/>
    <property type="match status" value="1"/>
</dbReference>
<dbReference type="InterPro" id="IPR036390">
    <property type="entry name" value="WH_DNA-bd_sf"/>
</dbReference>
<feature type="compositionally biased region" description="Basic and acidic residues" evidence="5">
    <location>
        <begin position="38"/>
        <end position="53"/>
    </location>
</feature>
<evidence type="ECO:0000313" key="8">
    <source>
        <dbReference type="Proteomes" id="UP001054902"/>
    </source>
</evidence>
<feature type="compositionally biased region" description="Basic residues" evidence="5">
    <location>
        <begin position="227"/>
        <end position="243"/>
    </location>
</feature>
<comment type="similarity">
    <text evidence="4">Belongs to the HSF family.</text>
</comment>
<evidence type="ECO:0000256" key="5">
    <source>
        <dbReference type="SAM" id="MobiDB-lite"/>
    </source>
</evidence>
<evidence type="ECO:0000256" key="2">
    <source>
        <dbReference type="ARBA" id="ARBA00023125"/>
    </source>
</evidence>
<dbReference type="Pfam" id="PF00447">
    <property type="entry name" value="HSF_DNA-bind"/>
    <property type="match status" value="1"/>
</dbReference>
<evidence type="ECO:0000256" key="3">
    <source>
        <dbReference type="ARBA" id="ARBA00023242"/>
    </source>
</evidence>
<feature type="compositionally biased region" description="Basic and acidic residues" evidence="5">
    <location>
        <begin position="86"/>
        <end position="98"/>
    </location>
</feature>
<dbReference type="InterPro" id="IPR036388">
    <property type="entry name" value="WH-like_DNA-bd_sf"/>
</dbReference>
<reference evidence="7 8" key="1">
    <citation type="journal article" date="2021" name="Sci. Rep.">
        <title>The genome of the diatom Chaetoceros tenuissimus carries an ancient integrated fragment of an extant virus.</title>
        <authorList>
            <person name="Hongo Y."/>
            <person name="Kimura K."/>
            <person name="Takaki Y."/>
            <person name="Yoshida Y."/>
            <person name="Baba S."/>
            <person name="Kobayashi G."/>
            <person name="Nagasaki K."/>
            <person name="Hano T."/>
            <person name="Tomaru Y."/>
        </authorList>
    </citation>
    <scope>NUCLEOTIDE SEQUENCE [LARGE SCALE GENOMIC DNA]</scope>
    <source>
        <strain evidence="7 8">NIES-3715</strain>
    </source>
</reference>
<feature type="region of interest" description="Disordered" evidence="5">
    <location>
        <begin position="32"/>
        <end position="73"/>
    </location>
</feature>
<evidence type="ECO:0000259" key="6">
    <source>
        <dbReference type="SMART" id="SM00415"/>
    </source>
</evidence>
<dbReference type="AlphaFoldDB" id="A0AAD3CVN8"/>
<dbReference type="Gene3D" id="1.10.10.10">
    <property type="entry name" value="Winged helix-like DNA-binding domain superfamily/Winged helix DNA-binding domain"/>
    <property type="match status" value="1"/>
</dbReference>
<keyword evidence="3" id="KW-0539">Nucleus</keyword>
<feature type="domain" description="HSF-type DNA-binding" evidence="6">
    <location>
        <begin position="129"/>
        <end position="223"/>
    </location>
</feature>
<dbReference type="GO" id="GO:0003700">
    <property type="term" value="F:DNA-binding transcription factor activity"/>
    <property type="evidence" value="ECO:0007669"/>
    <property type="project" value="InterPro"/>
</dbReference>
<dbReference type="SMART" id="SM00415">
    <property type="entry name" value="HSF"/>
    <property type="match status" value="1"/>
</dbReference>
<sequence>MSGSTIVSPTTEQEAAESLLALVNAHAQCDHQSSTEDFVARDEKKIGNHDGHRVSIPNTQMCSKPQNLDVREPSEDTKILNIELVHDEKSPSNDKIDDTSSISSSASESSKSSIEERKSLSLHQLHTKNVPEVLMHLLLDPLNQSVMSFLEDGSSFAIHNVKKFSDTFLKKYFKLTKFGCFLGKLERWGFSHRSIGSDLDRYIFTHPSFKENDWTSLEKINYAPRSNKTKMKPRPRQRCHSVSRSRSDSRTYTSNCHDLNDSITLDSIQATIDRHVELSASLLYMNPTNEMSNLQIGIPPLASKTIVDAAIACLRRDEAFSRNSSGTGEACMSNFGHNATMIQNSNAFLQSQRQPLPQAFQMSLNNVNRPGVVRQRHSSADSCSSISDRS</sequence>
<comment type="caution">
    <text evidence="7">The sequence shown here is derived from an EMBL/GenBank/DDBJ whole genome shotgun (WGS) entry which is preliminary data.</text>
</comment>
<name>A0AAD3CVN8_9STRA</name>
<evidence type="ECO:0000256" key="1">
    <source>
        <dbReference type="ARBA" id="ARBA00004123"/>
    </source>
</evidence>
<dbReference type="GO" id="GO:0005634">
    <property type="term" value="C:nucleus"/>
    <property type="evidence" value="ECO:0007669"/>
    <property type="project" value="UniProtKB-SubCell"/>
</dbReference>
<feature type="region of interest" description="Disordered" evidence="5">
    <location>
        <begin position="86"/>
        <end position="115"/>
    </location>
</feature>
<evidence type="ECO:0000313" key="7">
    <source>
        <dbReference type="EMBL" id="GFH53081.1"/>
    </source>
</evidence>
<feature type="region of interest" description="Disordered" evidence="5">
    <location>
        <begin position="370"/>
        <end position="390"/>
    </location>
</feature>
<accession>A0AAD3CVN8</accession>
<dbReference type="EMBL" id="BLLK01000046">
    <property type="protein sequence ID" value="GFH53081.1"/>
    <property type="molecule type" value="Genomic_DNA"/>
</dbReference>
<comment type="subcellular location">
    <subcellularLocation>
        <location evidence="1">Nucleus</location>
    </subcellularLocation>
</comment>
<feature type="compositionally biased region" description="Low complexity" evidence="5">
    <location>
        <begin position="380"/>
        <end position="390"/>
    </location>
</feature>
<gene>
    <name evidence="7" type="ORF">CTEN210_09557</name>
</gene>
<feature type="compositionally biased region" description="Low complexity" evidence="5">
    <location>
        <begin position="99"/>
        <end position="112"/>
    </location>
</feature>
<evidence type="ECO:0000256" key="4">
    <source>
        <dbReference type="RuleBase" id="RU004020"/>
    </source>
</evidence>
<dbReference type="GO" id="GO:0043565">
    <property type="term" value="F:sequence-specific DNA binding"/>
    <property type="evidence" value="ECO:0007669"/>
    <property type="project" value="InterPro"/>
</dbReference>
<feature type="region of interest" description="Disordered" evidence="5">
    <location>
        <begin position="225"/>
        <end position="252"/>
    </location>
</feature>
<dbReference type="SUPFAM" id="SSF46785">
    <property type="entry name" value="Winged helix' DNA-binding domain"/>
    <property type="match status" value="1"/>
</dbReference>
<proteinExistence type="inferred from homology"/>
<dbReference type="Proteomes" id="UP001054902">
    <property type="component" value="Unassembled WGS sequence"/>
</dbReference>
<protein>
    <recommendedName>
        <fullName evidence="6">HSF-type DNA-binding domain-containing protein</fullName>
    </recommendedName>
</protein>
<organism evidence="7 8">
    <name type="scientific">Chaetoceros tenuissimus</name>
    <dbReference type="NCBI Taxonomy" id="426638"/>
    <lineage>
        <taxon>Eukaryota</taxon>
        <taxon>Sar</taxon>
        <taxon>Stramenopiles</taxon>
        <taxon>Ochrophyta</taxon>
        <taxon>Bacillariophyta</taxon>
        <taxon>Coscinodiscophyceae</taxon>
        <taxon>Chaetocerotophycidae</taxon>
        <taxon>Chaetocerotales</taxon>
        <taxon>Chaetocerotaceae</taxon>
        <taxon>Chaetoceros</taxon>
    </lineage>
</organism>
<feature type="compositionally biased region" description="Polar residues" evidence="5">
    <location>
        <begin position="56"/>
        <end position="66"/>
    </location>
</feature>
<dbReference type="PANTHER" id="PTHR10015">
    <property type="entry name" value="HEAT SHOCK TRANSCRIPTION FACTOR"/>
    <property type="match status" value="1"/>
</dbReference>
<keyword evidence="8" id="KW-1185">Reference proteome</keyword>
<dbReference type="InterPro" id="IPR000232">
    <property type="entry name" value="HSF_DNA-bd"/>
</dbReference>